<evidence type="ECO:0000259" key="12">
    <source>
        <dbReference type="PROSITE" id="PS51635"/>
    </source>
</evidence>
<comment type="caution">
    <text evidence="13">The sequence shown here is derived from an EMBL/GenBank/DDBJ whole genome shotgun (WGS) entry which is preliminary data.</text>
</comment>
<evidence type="ECO:0000256" key="6">
    <source>
        <dbReference type="ARBA" id="ARBA00023163"/>
    </source>
</evidence>
<reference evidence="13 14" key="1">
    <citation type="submission" date="2023-03" db="EMBL/GenBank/DDBJ databases">
        <title>WGS of Gossypium arboreum.</title>
        <authorList>
            <person name="Yu D."/>
        </authorList>
    </citation>
    <scope>NUCLEOTIDE SEQUENCE [LARGE SCALE GENOMIC DNA]</scope>
    <source>
        <tissue evidence="13">Leaf</tissue>
    </source>
</reference>
<evidence type="ECO:0000256" key="1">
    <source>
        <dbReference type="ARBA" id="ARBA00004123"/>
    </source>
</evidence>
<comment type="similarity">
    <text evidence="10">Belongs to the patatin family.</text>
</comment>
<dbReference type="Gene3D" id="3.40.1090.10">
    <property type="entry name" value="Cytosolic phospholipase A2 catalytic domain"/>
    <property type="match status" value="1"/>
</dbReference>
<keyword evidence="5 9" id="KW-0443">Lipid metabolism</keyword>
<keyword evidence="4" id="KW-0805">Transcription regulation</keyword>
<keyword evidence="14" id="KW-1185">Reference proteome</keyword>
<evidence type="ECO:0000256" key="5">
    <source>
        <dbReference type="ARBA" id="ARBA00023098"/>
    </source>
</evidence>
<feature type="region of interest" description="Disordered" evidence="11">
    <location>
        <begin position="790"/>
        <end position="864"/>
    </location>
</feature>
<evidence type="ECO:0000256" key="10">
    <source>
        <dbReference type="RuleBase" id="RU361262"/>
    </source>
</evidence>
<protein>
    <recommendedName>
        <fullName evidence="10">Patatin</fullName>
        <ecNumber evidence="10">3.1.1.-</ecNumber>
    </recommendedName>
</protein>
<keyword evidence="6" id="KW-0804">Transcription</keyword>
<feature type="short sequence motif" description="DGA/G" evidence="9">
    <location>
        <begin position="290"/>
        <end position="292"/>
    </location>
</feature>
<comment type="similarity">
    <text evidence="2">Belongs to the pinin family.</text>
</comment>
<keyword evidence="8" id="KW-0539">Nucleus</keyword>
<comment type="subcellular location">
    <subcellularLocation>
        <location evidence="1">Nucleus</location>
    </subcellularLocation>
</comment>
<evidence type="ECO:0000313" key="13">
    <source>
        <dbReference type="EMBL" id="KAK5843873.1"/>
    </source>
</evidence>
<comment type="caution">
    <text evidence="9">Lacks conserved residue(s) required for the propagation of feature annotation.</text>
</comment>
<feature type="region of interest" description="Disordered" evidence="11">
    <location>
        <begin position="539"/>
        <end position="585"/>
    </location>
</feature>
<keyword evidence="9 10" id="KW-0442">Lipid degradation</keyword>
<dbReference type="InterPro" id="IPR016035">
    <property type="entry name" value="Acyl_Trfase/lysoPLipase"/>
</dbReference>
<feature type="compositionally biased region" description="Acidic residues" evidence="11">
    <location>
        <begin position="811"/>
        <end position="836"/>
    </location>
</feature>
<dbReference type="PANTHER" id="PTHR12707">
    <property type="entry name" value="PINN"/>
    <property type="match status" value="1"/>
</dbReference>
<evidence type="ECO:0000313" key="14">
    <source>
        <dbReference type="Proteomes" id="UP001358586"/>
    </source>
</evidence>
<dbReference type="EMBL" id="JARKNE010000001">
    <property type="protein sequence ID" value="KAK5843873.1"/>
    <property type="molecule type" value="Genomic_DNA"/>
</dbReference>
<evidence type="ECO:0000256" key="2">
    <source>
        <dbReference type="ARBA" id="ARBA00010386"/>
    </source>
</evidence>
<keyword evidence="7" id="KW-0508">mRNA splicing</keyword>
<dbReference type="CDD" id="cd07224">
    <property type="entry name" value="Pat_like"/>
    <property type="match status" value="1"/>
</dbReference>
<feature type="active site" description="Nucleophile" evidence="9">
    <location>
        <position position="174"/>
    </location>
</feature>
<feature type="compositionally biased region" description="Basic and acidic residues" evidence="11">
    <location>
        <begin position="570"/>
        <end position="584"/>
    </location>
</feature>
<dbReference type="PANTHER" id="PTHR12707:SF0">
    <property type="entry name" value="PININ"/>
    <property type="match status" value="1"/>
</dbReference>
<dbReference type="Pfam" id="PF01734">
    <property type="entry name" value="Patatin"/>
    <property type="match status" value="1"/>
</dbReference>
<feature type="compositionally biased region" description="Basic and acidic residues" evidence="11">
    <location>
        <begin position="467"/>
        <end position="479"/>
    </location>
</feature>
<dbReference type="InterPro" id="IPR002641">
    <property type="entry name" value="PNPLA_dom"/>
</dbReference>
<comment type="domain">
    <text evidence="10">The nitrogen atoms of the two glycine residues in the GGXR motif define the oxyanion hole, and stabilize the oxyanion that forms during the nucleophilic attack by the catalytic serine during substrate cleavage.</text>
</comment>
<feature type="domain" description="PNPLA" evidence="12">
    <location>
        <begin position="139"/>
        <end position="304"/>
    </location>
</feature>
<comment type="function">
    <text evidence="10">Lipolytic acyl hydrolase (LAH).</text>
</comment>
<evidence type="ECO:0000256" key="8">
    <source>
        <dbReference type="ARBA" id="ARBA00023242"/>
    </source>
</evidence>
<dbReference type="InterPro" id="IPR006786">
    <property type="entry name" value="Pinin_SDK_MemA"/>
</dbReference>
<sequence length="864" mass="96731">MAPSISSIFISHTFNAFASFTNCSKNNKNHTTPPSQHKNHQLFSSSPGKVSFAAATGELFLGIASRFIKSSSNYEDSGSTIPVFSRPRKRINGSEAGNNDKDRIGLVMEDEIEPEVIWEQRVKDIEAEKERRVVTSPGFSFSAAGLLFPYHLGVAQFLIEKGYIKETTPLAGSSAGAIICAVIASGASMDEALKATKDLADDCRLKGTAFRLGAVLRDILDKFLPDDIHTRSNGRVRVAVTQILWRPRGLLVDQFDSKEDLINAVITSSFIPGYLAPRPATMFRNRLCIDGGLTLFMPPTSASKTVRVCAFPASQLGLQGIGISPDCNPENRASGRELFNWALEPADDEILDRLFEFGYLDAAVWGEQNPVKDIVADNSPLVGNGSANKSKGIEETHEAPAYSVVNDISHSFALLRSMGDSERRSCRANLAFCPPPPIILGSGGGHTAVEKTAEELQREIDELHRQQREITERLRDPRGLRRGGPSGIGPRNFAANGSRQRGFLRPADRIDGEDQPPAKRRLSSAVVKVEDGEIVDDEVAKDASDMAVEGSGAVHESDRKLSTQQQSGWSRRDVNQRPLKKDAEVPVAEHVPRILPKDDDPSLINRNKRMLGQLLGTLERFRKEDKQLSGTEAYMRRSNSLQRAEQRAREESEKLRQQEREQIAEKRRRDLTLRARVAAKAEEKKLELLFLQWSEHHKKLSNFIRTKTEPPIYYLPTKPLHEDAAIYEQQKEQEYLEWKTARREELSEYQKQIGEEYVGNVEKELERWQNARKARKVNNDMNLQETMDKELDSHRLEHGPKKRKIPGGNNNEDEEDVEDINVGEDDMMDDVLDVDDNNGRRGDETAKAEPDNTSPVPDNNVDQL</sequence>
<evidence type="ECO:0000256" key="4">
    <source>
        <dbReference type="ARBA" id="ARBA00023015"/>
    </source>
</evidence>
<dbReference type="Proteomes" id="UP001358586">
    <property type="component" value="Chromosome 1"/>
</dbReference>
<evidence type="ECO:0000256" key="7">
    <source>
        <dbReference type="ARBA" id="ARBA00023187"/>
    </source>
</evidence>
<keyword evidence="9 10" id="KW-0378">Hydrolase</keyword>
<keyword evidence="3" id="KW-0507">mRNA processing</keyword>
<dbReference type="PROSITE" id="PS51635">
    <property type="entry name" value="PNPLA"/>
    <property type="match status" value="1"/>
</dbReference>
<feature type="compositionally biased region" description="Basic and acidic residues" evidence="11">
    <location>
        <begin position="837"/>
        <end position="850"/>
    </location>
</feature>
<evidence type="ECO:0000256" key="11">
    <source>
        <dbReference type="SAM" id="MobiDB-lite"/>
    </source>
</evidence>
<gene>
    <name evidence="13" type="ORF">PVK06_000008</name>
</gene>
<feature type="region of interest" description="Disordered" evidence="11">
    <location>
        <begin position="467"/>
        <end position="525"/>
    </location>
</feature>
<dbReference type="Pfam" id="PF04696">
    <property type="entry name" value="Pinin_SDK_memA"/>
    <property type="match status" value="1"/>
</dbReference>
<evidence type="ECO:0000256" key="3">
    <source>
        <dbReference type="ARBA" id="ARBA00022664"/>
    </source>
</evidence>
<feature type="compositionally biased region" description="Polar residues" evidence="11">
    <location>
        <begin position="851"/>
        <end position="864"/>
    </location>
</feature>
<feature type="short sequence motif" description="GXSXG" evidence="9">
    <location>
        <begin position="172"/>
        <end position="176"/>
    </location>
</feature>
<feature type="compositionally biased region" description="Basic and acidic residues" evidence="11">
    <location>
        <begin position="644"/>
        <end position="661"/>
    </location>
</feature>
<evidence type="ECO:0000256" key="9">
    <source>
        <dbReference type="PROSITE-ProRule" id="PRU01161"/>
    </source>
</evidence>
<feature type="compositionally biased region" description="Basic and acidic residues" evidence="11">
    <location>
        <begin position="790"/>
        <end position="799"/>
    </location>
</feature>
<dbReference type="EC" id="3.1.1.-" evidence="10"/>
<organism evidence="13 14">
    <name type="scientific">Gossypium arboreum</name>
    <name type="common">Tree cotton</name>
    <name type="synonym">Gossypium nanking</name>
    <dbReference type="NCBI Taxonomy" id="29729"/>
    <lineage>
        <taxon>Eukaryota</taxon>
        <taxon>Viridiplantae</taxon>
        <taxon>Streptophyta</taxon>
        <taxon>Embryophyta</taxon>
        <taxon>Tracheophyta</taxon>
        <taxon>Spermatophyta</taxon>
        <taxon>Magnoliopsida</taxon>
        <taxon>eudicotyledons</taxon>
        <taxon>Gunneridae</taxon>
        <taxon>Pentapetalae</taxon>
        <taxon>rosids</taxon>
        <taxon>malvids</taxon>
        <taxon>Malvales</taxon>
        <taxon>Malvaceae</taxon>
        <taxon>Malvoideae</taxon>
        <taxon>Gossypium</taxon>
    </lineage>
</organism>
<feature type="region of interest" description="Disordered" evidence="11">
    <location>
        <begin position="629"/>
        <end position="661"/>
    </location>
</feature>
<dbReference type="SUPFAM" id="SSF52151">
    <property type="entry name" value="FabD/lysophospholipase-like"/>
    <property type="match status" value="1"/>
</dbReference>
<dbReference type="InterPro" id="IPR039853">
    <property type="entry name" value="Pinin"/>
</dbReference>
<feature type="active site" description="Proton acceptor" evidence="9">
    <location>
        <position position="290"/>
    </location>
</feature>
<proteinExistence type="inferred from homology"/>
<accession>A0ABR0QY24</accession>
<name>A0ABR0QY24_GOSAR</name>